<protein>
    <submittedName>
        <fullName evidence="1">Uncharacterized protein</fullName>
    </submittedName>
</protein>
<name>A0ACD3A734_9AGAR</name>
<gene>
    <name evidence="1" type="ORF">BDN72DRAFT_883040</name>
</gene>
<evidence type="ECO:0000313" key="2">
    <source>
        <dbReference type="Proteomes" id="UP000308600"/>
    </source>
</evidence>
<keyword evidence="2" id="KW-1185">Reference proteome</keyword>
<proteinExistence type="predicted"/>
<sequence length="266" mass="30024">MPDSRLIVPESLTELEREDIVKYLRNESRGPGQITSISSGSPLDEASTQFFSTLSPKRTARLLAFLQYAAPSAGKGYYFFVMEKIDMPTLATYDIPEAEAVQYVASAVRWLLDQMPRDFTRVWHQFFKDHEALVAFVSSEAISKFVNEAHSRRPGKETRTTISLSDDLAIYHSGIRKHNFLNDVSNVMTRRICVIDFQPIGVLPKPFQTLDFFSIDRSFAAGVGNYLGYRPSDISNVLMKASAMLQRIRGNTRLGLNELGERPSTK</sequence>
<dbReference type="Proteomes" id="UP000308600">
    <property type="component" value="Unassembled WGS sequence"/>
</dbReference>
<accession>A0ACD3A734</accession>
<evidence type="ECO:0000313" key="1">
    <source>
        <dbReference type="EMBL" id="TFK61688.1"/>
    </source>
</evidence>
<organism evidence="1 2">
    <name type="scientific">Pluteus cervinus</name>
    <dbReference type="NCBI Taxonomy" id="181527"/>
    <lineage>
        <taxon>Eukaryota</taxon>
        <taxon>Fungi</taxon>
        <taxon>Dikarya</taxon>
        <taxon>Basidiomycota</taxon>
        <taxon>Agaricomycotina</taxon>
        <taxon>Agaricomycetes</taxon>
        <taxon>Agaricomycetidae</taxon>
        <taxon>Agaricales</taxon>
        <taxon>Pluteineae</taxon>
        <taxon>Pluteaceae</taxon>
        <taxon>Pluteus</taxon>
    </lineage>
</organism>
<dbReference type="EMBL" id="ML208637">
    <property type="protein sequence ID" value="TFK61688.1"/>
    <property type="molecule type" value="Genomic_DNA"/>
</dbReference>
<reference evidence="1 2" key="1">
    <citation type="journal article" date="2019" name="Nat. Ecol. Evol.">
        <title>Megaphylogeny resolves global patterns of mushroom evolution.</title>
        <authorList>
            <person name="Varga T."/>
            <person name="Krizsan K."/>
            <person name="Foldi C."/>
            <person name="Dima B."/>
            <person name="Sanchez-Garcia M."/>
            <person name="Sanchez-Ramirez S."/>
            <person name="Szollosi G.J."/>
            <person name="Szarkandi J.G."/>
            <person name="Papp V."/>
            <person name="Albert L."/>
            <person name="Andreopoulos W."/>
            <person name="Angelini C."/>
            <person name="Antonin V."/>
            <person name="Barry K.W."/>
            <person name="Bougher N.L."/>
            <person name="Buchanan P."/>
            <person name="Buyck B."/>
            <person name="Bense V."/>
            <person name="Catcheside P."/>
            <person name="Chovatia M."/>
            <person name="Cooper J."/>
            <person name="Damon W."/>
            <person name="Desjardin D."/>
            <person name="Finy P."/>
            <person name="Geml J."/>
            <person name="Haridas S."/>
            <person name="Hughes K."/>
            <person name="Justo A."/>
            <person name="Karasinski D."/>
            <person name="Kautmanova I."/>
            <person name="Kiss B."/>
            <person name="Kocsube S."/>
            <person name="Kotiranta H."/>
            <person name="LaButti K.M."/>
            <person name="Lechner B.E."/>
            <person name="Liimatainen K."/>
            <person name="Lipzen A."/>
            <person name="Lukacs Z."/>
            <person name="Mihaltcheva S."/>
            <person name="Morgado L.N."/>
            <person name="Niskanen T."/>
            <person name="Noordeloos M.E."/>
            <person name="Ohm R.A."/>
            <person name="Ortiz-Santana B."/>
            <person name="Ovrebo C."/>
            <person name="Racz N."/>
            <person name="Riley R."/>
            <person name="Savchenko A."/>
            <person name="Shiryaev A."/>
            <person name="Soop K."/>
            <person name="Spirin V."/>
            <person name="Szebenyi C."/>
            <person name="Tomsovsky M."/>
            <person name="Tulloss R.E."/>
            <person name="Uehling J."/>
            <person name="Grigoriev I.V."/>
            <person name="Vagvolgyi C."/>
            <person name="Papp T."/>
            <person name="Martin F.M."/>
            <person name="Miettinen O."/>
            <person name="Hibbett D.S."/>
            <person name="Nagy L.G."/>
        </authorList>
    </citation>
    <scope>NUCLEOTIDE SEQUENCE [LARGE SCALE GENOMIC DNA]</scope>
    <source>
        <strain evidence="1 2">NL-1719</strain>
    </source>
</reference>